<feature type="transmembrane region" description="Helical" evidence="6">
    <location>
        <begin position="74"/>
        <end position="93"/>
    </location>
</feature>
<dbReference type="PANTHER" id="PTHR11360:SF317">
    <property type="entry name" value="MAJOR FACILITATOR SUPERFAMILY (MFS) PROFILE DOMAIN-CONTAINING PROTEIN-RELATED"/>
    <property type="match status" value="1"/>
</dbReference>
<protein>
    <submittedName>
        <fullName evidence="8">Oxalate/formate antiporter</fullName>
    </submittedName>
</protein>
<comment type="subcellular location">
    <subcellularLocation>
        <location evidence="1">Cell membrane</location>
        <topology evidence="1">Multi-pass membrane protein</topology>
    </subcellularLocation>
</comment>
<evidence type="ECO:0000256" key="5">
    <source>
        <dbReference type="ARBA" id="ARBA00023136"/>
    </source>
</evidence>
<organism evidence="8 9">
    <name type="scientific">Tetragenococcus muriaticus PMC-11-5</name>
    <dbReference type="NCBI Taxonomy" id="1302649"/>
    <lineage>
        <taxon>Bacteria</taxon>
        <taxon>Bacillati</taxon>
        <taxon>Bacillota</taxon>
        <taxon>Bacilli</taxon>
        <taxon>Lactobacillales</taxon>
        <taxon>Enterococcaceae</taxon>
        <taxon>Tetragenococcus</taxon>
    </lineage>
</organism>
<feature type="transmembrane region" description="Helical" evidence="6">
    <location>
        <begin position="345"/>
        <end position="366"/>
    </location>
</feature>
<dbReference type="Pfam" id="PF07690">
    <property type="entry name" value="MFS_1"/>
    <property type="match status" value="1"/>
</dbReference>
<feature type="transmembrane region" description="Helical" evidence="6">
    <location>
        <begin position="310"/>
        <end position="333"/>
    </location>
</feature>
<evidence type="ECO:0000313" key="8">
    <source>
        <dbReference type="EMBL" id="KFN93192.1"/>
    </source>
</evidence>
<evidence type="ECO:0000313" key="9">
    <source>
        <dbReference type="Proteomes" id="UP000029380"/>
    </source>
</evidence>
<evidence type="ECO:0000256" key="6">
    <source>
        <dbReference type="SAM" id="Phobius"/>
    </source>
</evidence>
<evidence type="ECO:0000256" key="1">
    <source>
        <dbReference type="ARBA" id="ARBA00004651"/>
    </source>
</evidence>
<dbReference type="PROSITE" id="PS50850">
    <property type="entry name" value="MFS"/>
    <property type="match status" value="1"/>
</dbReference>
<evidence type="ECO:0000256" key="4">
    <source>
        <dbReference type="ARBA" id="ARBA00022989"/>
    </source>
</evidence>
<dbReference type="PATRIC" id="fig|1302649.3.peg.597"/>
<dbReference type="SUPFAM" id="SSF103473">
    <property type="entry name" value="MFS general substrate transporter"/>
    <property type="match status" value="1"/>
</dbReference>
<dbReference type="EMBL" id="JPVU01000056">
    <property type="protein sequence ID" value="KFN93192.1"/>
    <property type="molecule type" value="Genomic_DNA"/>
</dbReference>
<keyword evidence="3 6" id="KW-0812">Transmembrane</keyword>
<dbReference type="InterPro" id="IPR011701">
    <property type="entry name" value="MFS"/>
</dbReference>
<dbReference type="RefSeq" id="WP_038025615.1">
    <property type="nucleotide sequence ID" value="NZ_JPVU01000056.1"/>
</dbReference>
<dbReference type="OrthoDB" id="9793415at2"/>
<feature type="transmembrane region" description="Helical" evidence="6">
    <location>
        <begin position="163"/>
        <end position="183"/>
    </location>
</feature>
<dbReference type="Gene3D" id="1.20.1250.20">
    <property type="entry name" value="MFS general substrate transporter like domains"/>
    <property type="match status" value="2"/>
</dbReference>
<evidence type="ECO:0000256" key="2">
    <source>
        <dbReference type="ARBA" id="ARBA00022448"/>
    </source>
</evidence>
<keyword evidence="2" id="KW-0813">Transport</keyword>
<dbReference type="Proteomes" id="UP000029380">
    <property type="component" value="Unassembled WGS sequence"/>
</dbReference>
<feature type="transmembrane region" description="Helical" evidence="6">
    <location>
        <begin position="99"/>
        <end position="119"/>
    </location>
</feature>
<feature type="transmembrane region" description="Helical" evidence="6">
    <location>
        <begin position="45"/>
        <end position="67"/>
    </location>
</feature>
<dbReference type="CDD" id="cd17353">
    <property type="entry name" value="MFS_OFA_like"/>
    <property type="match status" value="1"/>
</dbReference>
<sequence length="403" mass="43555">MEKTINRWQILVASTAVLLCTGAIYAFSVFAGPLSQVKGWSMEEIMLAFTINAAVGPITMILGGFLTDKGLAKWVIAVGGFAFSLGFFLTGLAQSPLMLYLTYGVLSGLGQGFAYSSCLSNTIRLFPDKRGLASGLITAGMGGAAIIAAPIANTLIESKDVMFAFRMMGIAYLIVVLIASFFIKRAPENYKPKGWSAKNPRTTRNAYNRNWQEMLRTREFYLIIIMLLMGSFSGLMIASNAAVIGQQMFHLTMRTAAFYVSLYSLCNCLGRVIWGTISDILGRAKTLLVIYTVVSLSLLVMTFFSSGGAFAVGIIGLGLCFGGVMGVFPSIVMENYGPMNQGTNYGIVFIGYSTAAFFGPRVASAIAENNQGNFTNAFYVAIVLAIIGLILDFIYIQMKNKAI</sequence>
<dbReference type="PANTHER" id="PTHR11360">
    <property type="entry name" value="MONOCARBOXYLATE TRANSPORTER"/>
    <property type="match status" value="1"/>
</dbReference>
<feature type="transmembrane region" description="Helical" evidence="6">
    <location>
        <begin position="256"/>
        <end position="274"/>
    </location>
</feature>
<keyword evidence="4 6" id="KW-1133">Transmembrane helix</keyword>
<feature type="transmembrane region" description="Helical" evidence="6">
    <location>
        <begin position="378"/>
        <end position="396"/>
    </location>
</feature>
<dbReference type="InterPro" id="IPR036259">
    <property type="entry name" value="MFS_trans_sf"/>
</dbReference>
<gene>
    <name evidence="8" type="ORF">TMUPMC115_0590</name>
</gene>
<feature type="domain" description="Major facilitator superfamily (MFS) profile" evidence="7">
    <location>
        <begin position="9"/>
        <end position="400"/>
    </location>
</feature>
<evidence type="ECO:0000259" key="7">
    <source>
        <dbReference type="PROSITE" id="PS50850"/>
    </source>
</evidence>
<keyword evidence="5 6" id="KW-0472">Membrane</keyword>
<feature type="transmembrane region" description="Helical" evidence="6">
    <location>
        <begin position="286"/>
        <end position="304"/>
    </location>
</feature>
<dbReference type="InterPro" id="IPR050327">
    <property type="entry name" value="Proton-linked_MCT"/>
</dbReference>
<dbReference type="GO" id="GO:0022857">
    <property type="term" value="F:transmembrane transporter activity"/>
    <property type="evidence" value="ECO:0007669"/>
    <property type="project" value="InterPro"/>
</dbReference>
<feature type="transmembrane region" description="Helical" evidence="6">
    <location>
        <begin position="131"/>
        <end position="151"/>
    </location>
</feature>
<dbReference type="AlphaFoldDB" id="A0A091C9Z0"/>
<accession>A0A091C9Z0</accession>
<name>A0A091C9Z0_9ENTE</name>
<proteinExistence type="predicted"/>
<evidence type="ECO:0000256" key="3">
    <source>
        <dbReference type="ARBA" id="ARBA00022692"/>
    </source>
</evidence>
<comment type="caution">
    <text evidence="8">The sequence shown here is derived from an EMBL/GenBank/DDBJ whole genome shotgun (WGS) entry which is preliminary data.</text>
</comment>
<dbReference type="GO" id="GO:0005886">
    <property type="term" value="C:plasma membrane"/>
    <property type="evidence" value="ECO:0007669"/>
    <property type="project" value="UniProtKB-SubCell"/>
</dbReference>
<dbReference type="InterPro" id="IPR020846">
    <property type="entry name" value="MFS_dom"/>
</dbReference>
<reference evidence="8 9" key="1">
    <citation type="submission" date="2014-08" db="EMBL/GenBank/DDBJ databases">
        <title>Genome sequence of Tetragenococcus muriaticus.</title>
        <authorList>
            <person name="Chuea-nongthon C."/>
            <person name="Rodtong S."/>
            <person name="Yongsawatdigul J."/>
            <person name="Steele J.L."/>
            <person name="Liu X.-y."/>
            <person name="Speers J."/>
            <person name="Glasner J.D."/>
            <person name="Neeno-Eckwall E.C."/>
        </authorList>
    </citation>
    <scope>NUCLEOTIDE SEQUENCE [LARGE SCALE GENOMIC DNA]</scope>
    <source>
        <strain evidence="8 9">PMC-11-5</strain>
    </source>
</reference>
<feature type="transmembrane region" description="Helical" evidence="6">
    <location>
        <begin position="220"/>
        <end position="244"/>
    </location>
</feature>